<proteinExistence type="predicted"/>
<dbReference type="RefSeq" id="WP_316511915.1">
    <property type="nucleotide sequence ID" value="NZ_OY726395.1"/>
</dbReference>
<dbReference type="PANTHER" id="PTHR30055">
    <property type="entry name" value="HTH-TYPE TRANSCRIPTIONAL REGULATOR RUTR"/>
    <property type="match status" value="1"/>
</dbReference>
<dbReference type="PROSITE" id="PS50977">
    <property type="entry name" value="HTH_TETR_2"/>
    <property type="match status" value="2"/>
</dbReference>
<dbReference type="EMBL" id="OY726395">
    <property type="protein sequence ID" value="CAJ1585815.1"/>
    <property type="molecule type" value="Genomic_DNA"/>
</dbReference>
<feature type="domain" description="HTH tetR-type" evidence="5">
    <location>
        <begin position="17"/>
        <end position="77"/>
    </location>
</feature>
<dbReference type="Proteomes" id="UP001190466">
    <property type="component" value="Chromosome"/>
</dbReference>
<evidence type="ECO:0000259" key="5">
    <source>
        <dbReference type="PROSITE" id="PS50977"/>
    </source>
</evidence>
<dbReference type="SUPFAM" id="SSF46689">
    <property type="entry name" value="Homeodomain-like"/>
    <property type="match status" value="2"/>
</dbReference>
<name>A0ABN9P6X2_9MYCO</name>
<feature type="DNA-binding region" description="H-T-H motif" evidence="4">
    <location>
        <begin position="249"/>
        <end position="268"/>
    </location>
</feature>
<keyword evidence="7" id="KW-1185">Reference proteome</keyword>
<evidence type="ECO:0000313" key="7">
    <source>
        <dbReference type="Proteomes" id="UP001190466"/>
    </source>
</evidence>
<evidence type="ECO:0000256" key="3">
    <source>
        <dbReference type="ARBA" id="ARBA00023163"/>
    </source>
</evidence>
<dbReference type="PANTHER" id="PTHR30055:SF234">
    <property type="entry name" value="HTH-TYPE TRANSCRIPTIONAL REGULATOR BETI"/>
    <property type="match status" value="1"/>
</dbReference>
<keyword evidence="2 4" id="KW-0238">DNA-binding</keyword>
<sequence length="407" mass="44262">MPTSRAATADGVRRRPKDRKAQIARVAAEAFSKRGYHAVGMDDIAAQLDITATALYRHYANKYDLFRAAVLTLGQQLVDATAFCDDEAAAGIEPLDLQARVVGAIADVAIANRDRGGLYRWEGRYLQGEDQARLMTQIRLVNRRIQQPMRQLRPTLASVERWMLSAAALSVIGSVADHRAKLPVAQIRALLARVAADILAAELPTAREIAAEPVVTPRPLAEPDAVGRYEAVLQQSLVLFDKQGYHETSMGQIAAAVGIPTSAIYRYFAGKQDILSAVFHRGADRVSAELASVLAGVGDPTEALRRLVGAYVASSFASPELAYVYYTERVNLSAADQDMLRNVQRATIDSWVRLLVSVRPEVTQGEARFLVQAAMALVIDLGRLGGYANSARLQAGLRRLMLVTLGV</sequence>
<dbReference type="Pfam" id="PF00440">
    <property type="entry name" value="TetR_N"/>
    <property type="match status" value="2"/>
</dbReference>
<dbReference type="PRINTS" id="PR00455">
    <property type="entry name" value="HTHTETR"/>
</dbReference>
<keyword evidence="3" id="KW-0804">Transcription</keyword>
<feature type="DNA-binding region" description="H-T-H motif" evidence="4">
    <location>
        <begin position="40"/>
        <end position="59"/>
    </location>
</feature>
<protein>
    <submittedName>
        <fullName evidence="6">TetR/AcrR family transcriptional regulator</fullName>
    </submittedName>
</protein>
<evidence type="ECO:0000256" key="1">
    <source>
        <dbReference type="ARBA" id="ARBA00023015"/>
    </source>
</evidence>
<evidence type="ECO:0000313" key="6">
    <source>
        <dbReference type="EMBL" id="CAJ1585815.1"/>
    </source>
</evidence>
<accession>A0ABN9P6X2</accession>
<reference evidence="6 7" key="1">
    <citation type="submission" date="2023-08" db="EMBL/GenBank/DDBJ databases">
        <authorList>
            <person name="Folkvardsen B D."/>
            <person name="Norman A."/>
        </authorList>
    </citation>
    <scope>NUCLEOTIDE SEQUENCE [LARGE SCALE GENOMIC DNA]</scope>
    <source>
        <strain evidence="6 7">Mu0050</strain>
    </source>
</reference>
<keyword evidence="1" id="KW-0805">Transcription regulation</keyword>
<gene>
    <name evidence="6" type="ORF">MU0050_003931</name>
</gene>
<dbReference type="InterPro" id="IPR050109">
    <property type="entry name" value="HTH-type_TetR-like_transc_reg"/>
</dbReference>
<dbReference type="Gene3D" id="1.10.10.60">
    <property type="entry name" value="Homeodomain-like"/>
    <property type="match status" value="2"/>
</dbReference>
<organism evidence="6 7">
    <name type="scientific">[Mycobacterium] wendilense</name>
    <dbReference type="NCBI Taxonomy" id="3064284"/>
    <lineage>
        <taxon>Bacteria</taxon>
        <taxon>Bacillati</taxon>
        <taxon>Actinomycetota</taxon>
        <taxon>Actinomycetes</taxon>
        <taxon>Mycobacteriales</taxon>
        <taxon>Mycobacteriaceae</taxon>
        <taxon>Mycolicibacter</taxon>
    </lineage>
</organism>
<dbReference type="InterPro" id="IPR009057">
    <property type="entry name" value="Homeodomain-like_sf"/>
</dbReference>
<feature type="domain" description="HTH tetR-type" evidence="5">
    <location>
        <begin position="226"/>
        <end position="286"/>
    </location>
</feature>
<dbReference type="InterPro" id="IPR001647">
    <property type="entry name" value="HTH_TetR"/>
</dbReference>
<evidence type="ECO:0000256" key="4">
    <source>
        <dbReference type="PROSITE-ProRule" id="PRU00335"/>
    </source>
</evidence>
<dbReference type="Gene3D" id="1.10.357.10">
    <property type="entry name" value="Tetracycline Repressor, domain 2"/>
    <property type="match status" value="2"/>
</dbReference>
<evidence type="ECO:0000256" key="2">
    <source>
        <dbReference type="ARBA" id="ARBA00023125"/>
    </source>
</evidence>